<evidence type="ECO:0000259" key="9">
    <source>
        <dbReference type="Pfam" id="PF01883"/>
    </source>
</evidence>
<evidence type="ECO:0000256" key="3">
    <source>
        <dbReference type="ARBA" id="ARBA00022723"/>
    </source>
</evidence>
<dbReference type="HAMAP" id="MF_02040">
    <property type="entry name" value="Mrp_NBP35"/>
    <property type="match status" value="1"/>
</dbReference>
<dbReference type="GO" id="GO:0051539">
    <property type="term" value="F:4 iron, 4 sulfur cluster binding"/>
    <property type="evidence" value="ECO:0007669"/>
    <property type="project" value="TreeGrafter"/>
</dbReference>
<dbReference type="PANTHER" id="PTHR42961">
    <property type="entry name" value="IRON-SULFUR PROTEIN NUBPL"/>
    <property type="match status" value="1"/>
</dbReference>
<dbReference type="InterPro" id="IPR044304">
    <property type="entry name" value="NUBPL-like"/>
</dbReference>
<gene>
    <name evidence="10" type="primary">minD</name>
    <name evidence="10" type="ORF">NCTC11388_00471</name>
</gene>
<keyword evidence="7 8" id="KW-0411">Iron-sulfur</keyword>
<organism evidence="10 11">
    <name type="scientific">Sphingobacterium spiritivorum</name>
    <name type="common">Flavobacterium spiritivorum</name>
    <dbReference type="NCBI Taxonomy" id="258"/>
    <lineage>
        <taxon>Bacteria</taxon>
        <taxon>Pseudomonadati</taxon>
        <taxon>Bacteroidota</taxon>
        <taxon>Sphingobacteriia</taxon>
        <taxon>Sphingobacteriales</taxon>
        <taxon>Sphingobacteriaceae</taxon>
        <taxon>Sphingobacterium</taxon>
    </lineage>
</organism>
<keyword evidence="6 8" id="KW-0408">Iron</keyword>
<dbReference type="InterPro" id="IPR027417">
    <property type="entry name" value="P-loop_NTPase"/>
</dbReference>
<dbReference type="GO" id="GO:0005524">
    <property type="term" value="F:ATP binding"/>
    <property type="evidence" value="ECO:0007669"/>
    <property type="project" value="UniProtKB-UniRule"/>
</dbReference>
<dbReference type="GO" id="GO:0051301">
    <property type="term" value="P:cell division"/>
    <property type="evidence" value="ECO:0007669"/>
    <property type="project" value="UniProtKB-KW"/>
</dbReference>
<proteinExistence type="inferred from homology"/>
<keyword evidence="10" id="KW-0132">Cell division</keyword>
<dbReference type="InterPro" id="IPR034904">
    <property type="entry name" value="FSCA_dom_sf"/>
</dbReference>
<dbReference type="CDD" id="cd02037">
    <property type="entry name" value="Mrp_NBP35"/>
    <property type="match status" value="1"/>
</dbReference>
<keyword evidence="10" id="KW-0131">Cell cycle</keyword>
<dbReference type="GO" id="GO:0046872">
    <property type="term" value="F:metal ion binding"/>
    <property type="evidence" value="ECO:0007669"/>
    <property type="project" value="UniProtKB-KW"/>
</dbReference>
<evidence type="ECO:0000256" key="7">
    <source>
        <dbReference type="ARBA" id="ARBA00023014"/>
    </source>
</evidence>
<comment type="similarity">
    <text evidence="8">Belongs to the Mrp/NBP35 ATP-binding proteins family.</text>
</comment>
<keyword evidence="3 8" id="KW-0479">Metal-binding</keyword>
<dbReference type="InterPro" id="IPR033756">
    <property type="entry name" value="YlxH/NBP35"/>
</dbReference>
<evidence type="ECO:0000313" key="10">
    <source>
        <dbReference type="EMBL" id="SUI97858.1"/>
    </source>
</evidence>
<evidence type="ECO:0000256" key="5">
    <source>
        <dbReference type="ARBA" id="ARBA00022840"/>
    </source>
</evidence>
<keyword evidence="4 8" id="KW-0547">Nucleotide-binding</keyword>
<dbReference type="PANTHER" id="PTHR42961:SF2">
    <property type="entry name" value="IRON-SULFUR PROTEIN NUBPL"/>
    <property type="match status" value="1"/>
</dbReference>
<dbReference type="PROSITE" id="PS01215">
    <property type="entry name" value="MRP"/>
    <property type="match status" value="1"/>
</dbReference>
<accession>A0A380B9X4</accession>
<evidence type="ECO:0000313" key="11">
    <source>
        <dbReference type="Proteomes" id="UP000254893"/>
    </source>
</evidence>
<comment type="similarity">
    <text evidence="1">In the N-terminal section; belongs to the MIP18 family.</text>
</comment>
<dbReference type="GO" id="GO:0140663">
    <property type="term" value="F:ATP-dependent FeS chaperone activity"/>
    <property type="evidence" value="ECO:0007669"/>
    <property type="project" value="InterPro"/>
</dbReference>
<name>A0A380B9X4_SPHSI</name>
<feature type="domain" description="MIP18 family-like" evidence="9">
    <location>
        <begin position="4"/>
        <end position="65"/>
    </location>
</feature>
<keyword evidence="8" id="KW-0378">Hydrolase</keyword>
<dbReference type="Proteomes" id="UP000254893">
    <property type="component" value="Unassembled WGS sequence"/>
</dbReference>
<keyword evidence="5 8" id="KW-0067">ATP-binding</keyword>
<evidence type="ECO:0000256" key="4">
    <source>
        <dbReference type="ARBA" id="ARBA00022741"/>
    </source>
</evidence>
<comment type="similarity">
    <text evidence="2">In the C-terminal section; belongs to the Mrp/NBP35 ATP-binding proteins family.</text>
</comment>
<dbReference type="FunFam" id="3.40.50.300:FF:001119">
    <property type="entry name" value="Iron-sulfur cluster carrier protein"/>
    <property type="match status" value="1"/>
</dbReference>
<dbReference type="GO" id="GO:0016887">
    <property type="term" value="F:ATP hydrolysis activity"/>
    <property type="evidence" value="ECO:0007669"/>
    <property type="project" value="UniProtKB-UniRule"/>
</dbReference>
<dbReference type="Gene3D" id="3.40.50.300">
    <property type="entry name" value="P-loop containing nucleotide triphosphate hydrolases"/>
    <property type="match status" value="1"/>
</dbReference>
<dbReference type="InterPro" id="IPR002744">
    <property type="entry name" value="MIP18-like"/>
</dbReference>
<dbReference type="InterPro" id="IPR000808">
    <property type="entry name" value="Mrp-like_CS"/>
</dbReference>
<protein>
    <recommendedName>
        <fullName evidence="8">Iron-sulfur cluster carrier protein</fullName>
    </recommendedName>
</protein>
<dbReference type="Pfam" id="PF10609">
    <property type="entry name" value="ParA"/>
    <property type="match status" value="1"/>
</dbReference>
<sequence>MITKEQILNALSHVEEPDLKKDLVTLHMIQHIEIFPDKIKFDVVLTTPACPLKGHIEHACRNAIALFVDKNIAVDINMTSNVTSREGNQLSGIKNIILVASGKGGVGKSTVAANLALALAEKGAKTGLLDADIYGPSVPIMFGLEGAKPQSVQTPDGKTKILPIEKFDLKLLSIGFFTDPNQPIPWRGPMATSAIKQLFNDADWGELDYLIVDMPPGTGDIHITVAQTYPISGAVIVTTPQQVALADTIKGIGMFMMEGINIPILGIVENMAYFTPAELPDNKYYIFGKDGGKRLAQENNVSFLGEIPLVKGISDAGDNGFPILLDKDDPVSAAFLDIAGRTAQQLSIELARH</sequence>
<dbReference type="GO" id="GO:0016226">
    <property type="term" value="P:iron-sulfur cluster assembly"/>
    <property type="evidence" value="ECO:0007669"/>
    <property type="project" value="InterPro"/>
</dbReference>
<dbReference type="EMBL" id="UGYW01000001">
    <property type="protein sequence ID" value="SUI97858.1"/>
    <property type="molecule type" value="Genomic_DNA"/>
</dbReference>
<comment type="function">
    <text evidence="8">Binds and transfers iron-sulfur (Fe-S) clusters to target apoproteins. Can hydrolyze ATP.</text>
</comment>
<feature type="binding site" evidence="8">
    <location>
        <begin position="102"/>
        <end position="109"/>
    </location>
    <ligand>
        <name>ATP</name>
        <dbReference type="ChEBI" id="CHEBI:30616"/>
    </ligand>
</feature>
<dbReference type="RefSeq" id="WP_115168925.1">
    <property type="nucleotide sequence ID" value="NZ_UGYW01000001.1"/>
</dbReference>
<evidence type="ECO:0000256" key="1">
    <source>
        <dbReference type="ARBA" id="ARBA00007352"/>
    </source>
</evidence>
<evidence type="ECO:0000256" key="2">
    <source>
        <dbReference type="ARBA" id="ARBA00008205"/>
    </source>
</evidence>
<dbReference type="InterPro" id="IPR019591">
    <property type="entry name" value="Mrp/NBP35_ATP-bd"/>
</dbReference>
<dbReference type="SUPFAM" id="SSF52540">
    <property type="entry name" value="P-loop containing nucleoside triphosphate hydrolases"/>
    <property type="match status" value="1"/>
</dbReference>
<dbReference type="Pfam" id="PF01883">
    <property type="entry name" value="FeS_assembly_P"/>
    <property type="match status" value="1"/>
</dbReference>
<dbReference type="Gene3D" id="3.30.300.130">
    <property type="entry name" value="Fe-S cluster assembly (FSCA)"/>
    <property type="match status" value="1"/>
</dbReference>
<dbReference type="AlphaFoldDB" id="A0A380B9X4"/>
<comment type="subunit">
    <text evidence="8">Homodimer.</text>
</comment>
<reference evidence="10 11" key="1">
    <citation type="submission" date="2018-06" db="EMBL/GenBank/DDBJ databases">
        <authorList>
            <consortium name="Pathogen Informatics"/>
            <person name="Doyle S."/>
        </authorList>
    </citation>
    <scope>NUCLEOTIDE SEQUENCE [LARGE SCALE GENOMIC DNA]</scope>
    <source>
        <strain evidence="10 11">NCTC11388</strain>
    </source>
</reference>
<evidence type="ECO:0000256" key="8">
    <source>
        <dbReference type="HAMAP-Rule" id="MF_02040"/>
    </source>
</evidence>
<evidence type="ECO:0000256" key="6">
    <source>
        <dbReference type="ARBA" id="ARBA00023004"/>
    </source>
</evidence>
<dbReference type="SUPFAM" id="SSF117916">
    <property type="entry name" value="Fe-S cluster assembly (FSCA) domain-like"/>
    <property type="match status" value="1"/>
</dbReference>